<accession>A0ABR6NQ03</accession>
<keyword evidence="2" id="KW-1185">Reference proteome</keyword>
<name>A0ABR6NQ03_9DEIO</name>
<proteinExistence type="predicted"/>
<evidence type="ECO:0000313" key="2">
    <source>
        <dbReference type="Proteomes" id="UP000629870"/>
    </source>
</evidence>
<dbReference type="EMBL" id="JACHEW010000005">
    <property type="protein sequence ID" value="MBB6016116.1"/>
    <property type="molecule type" value="Genomic_DNA"/>
</dbReference>
<comment type="caution">
    <text evidence="1">The sequence shown here is derived from an EMBL/GenBank/DDBJ whole genome shotgun (WGS) entry which is preliminary data.</text>
</comment>
<sequence>MRLRPAPTLLAAAALCALGACRRDTQAGHSEDLVAKVLFTATGSYDAQADQKERRPGTLRLAVWNNKPPLPVQKIVLYYDSEVRPRAWFMNLSGAQFTAQALAGQGAAQVQTPQGQGWRPAQGTRLEDVLILPTGQGSMNILTRAYVTQREPELLGAFETR</sequence>
<evidence type="ECO:0008006" key="3">
    <source>
        <dbReference type="Google" id="ProtNLM"/>
    </source>
</evidence>
<evidence type="ECO:0000313" key="1">
    <source>
        <dbReference type="EMBL" id="MBB6016116.1"/>
    </source>
</evidence>
<dbReference type="RefSeq" id="WP_249038986.1">
    <property type="nucleotide sequence ID" value="NZ_JACHEW010000005.1"/>
</dbReference>
<reference evidence="1 2" key="1">
    <citation type="submission" date="2020-08" db="EMBL/GenBank/DDBJ databases">
        <title>Genomic Encyclopedia of Type Strains, Phase IV (KMG-IV): sequencing the most valuable type-strain genomes for metagenomic binning, comparative biology and taxonomic classification.</title>
        <authorList>
            <person name="Goeker M."/>
        </authorList>
    </citation>
    <scope>NUCLEOTIDE SEQUENCE [LARGE SCALE GENOMIC DNA]</scope>
    <source>
        <strain evidence="1 2">DSM 12027</strain>
    </source>
</reference>
<dbReference type="PROSITE" id="PS51257">
    <property type="entry name" value="PROKAR_LIPOPROTEIN"/>
    <property type="match status" value="1"/>
</dbReference>
<dbReference type="Proteomes" id="UP000629870">
    <property type="component" value="Unassembled WGS sequence"/>
</dbReference>
<organism evidence="1 2">
    <name type="scientific">Deinococcus radiopugnans ATCC 19172</name>
    <dbReference type="NCBI Taxonomy" id="585398"/>
    <lineage>
        <taxon>Bacteria</taxon>
        <taxon>Thermotogati</taxon>
        <taxon>Deinococcota</taxon>
        <taxon>Deinococci</taxon>
        <taxon>Deinococcales</taxon>
        <taxon>Deinococcaceae</taxon>
        <taxon>Deinococcus</taxon>
    </lineage>
</organism>
<gene>
    <name evidence="1" type="ORF">HNQ04_001354</name>
</gene>
<protein>
    <recommendedName>
        <fullName evidence="3">DUF3124 domain-containing protein</fullName>
    </recommendedName>
</protein>